<dbReference type="EC" id="3.1.4.-" evidence="6"/>
<dbReference type="InterPro" id="IPR003607">
    <property type="entry name" value="HD/PDEase_dom"/>
</dbReference>
<dbReference type="InterPro" id="IPR023088">
    <property type="entry name" value="PDEase"/>
</dbReference>
<dbReference type="PANTHER" id="PTHR11347">
    <property type="entry name" value="CYCLIC NUCLEOTIDE PHOSPHODIESTERASE"/>
    <property type="match status" value="1"/>
</dbReference>
<feature type="compositionally biased region" description="Polar residues" evidence="7">
    <location>
        <begin position="1027"/>
        <end position="1051"/>
    </location>
</feature>
<dbReference type="Proteomes" id="UP000198287">
    <property type="component" value="Unassembled WGS sequence"/>
</dbReference>
<dbReference type="OMA" id="SDPTQYH"/>
<feature type="region of interest" description="Disordered" evidence="7">
    <location>
        <begin position="996"/>
        <end position="1064"/>
    </location>
</feature>
<evidence type="ECO:0000259" key="8">
    <source>
        <dbReference type="PROSITE" id="PS51845"/>
    </source>
</evidence>
<evidence type="ECO:0000313" key="10">
    <source>
        <dbReference type="Proteomes" id="UP000198287"/>
    </source>
</evidence>
<dbReference type="OrthoDB" id="189220at2759"/>
<dbReference type="GO" id="GO:0007165">
    <property type="term" value="P:signal transduction"/>
    <property type="evidence" value="ECO:0007669"/>
    <property type="project" value="InterPro"/>
</dbReference>
<evidence type="ECO:0000256" key="7">
    <source>
        <dbReference type="SAM" id="MobiDB-lite"/>
    </source>
</evidence>
<keyword evidence="1 5" id="KW-0479">Metal-binding</keyword>
<feature type="region of interest" description="Disordered" evidence="7">
    <location>
        <begin position="1200"/>
        <end position="1220"/>
    </location>
</feature>
<reference evidence="9 10" key="1">
    <citation type="submission" date="2015-12" db="EMBL/GenBank/DDBJ databases">
        <title>The genome of Folsomia candida.</title>
        <authorList>
            <person name="Faddeeva A."/>
            <person name="Derks M.F."/>
            <person name="Anvar Y."/>
            <person name="Smit S."/>
            <person name="Van Straalen N."/>
            <person name="Roelofs D."/>
        </authorList>
    </citation>
    <scope>NUCLEOTIDE SEQUENCE [LARGE SCALE GENOMIC DNA]</scope>
    <source>
        <strain evidence="9 10">VU population</strain>
        <tissue evidence="9">Whole body</tissue>
    </source>
</reference>
<feature type="compositionally biased region" description="Polar residues" evidence="7">
    <location>
        <begin position="1156"/>
        <end position="1168"/>
    </location>
</feature>
<organism evidence="9 10">
    <name type="scientific">Folsomia candida</name>
    <name type="common">Springtail</name>
    <dbReference type="NCBI Taxonomy" id="158441"/>
    <lineage>
        <taxon>Eukaryota</taxon>
        <taxon>Metazoa</taxon>
        <taxon>Ecdysozoa</taxon>
        <taxon>Arthropoda</taxon>
        <taxon>Hexapoda</taxon>
        <taxon>Collembola</taxon>
        <taxon>Entomobryomorpha</taxon>
        <taxon>Isotomoidea</taxon>
        <taxon>Isotomidae</taxon>
        <taxon>Proisotominae</taxon>
        <taxon>Folsomia</taxon>
    </lineage>
</organism>
<dbReference type="PRINTS" id="PR00387">
    <property type="entry name" value="PDIESTERASE1"/>
</dbReference>
<dbReference type="PROSITE" id="PS51845">
    <property type="entry name" value="PDEASE_I_2"/>
    <property type="match status" value="1"/>
</dbReference>
<dbReference type="InterPro" id="IPR023174">
    <property type="entry name" value="PDEase_CS"/>
</dbReference>
<feature type="binding site" evidence="5">
    <location>
        <position position="364"/>
    </location>
    <ligand>
        <name>Zn(2+)</name>
        <dbReference type="ChEBI" id="CHEBI:29105"/>
        <label>1</label>
    </ligand>
</feature>
<feature type="region of interest" description="Disordered" evidence="7">
    <location>
        <begin position="632"/>
        <end position="682"/>
    </location>
</feature>
<evidence type="ECO:0000256" key="1">
    <source>
        <dbReference type="ARBA" id="ARBA00022723"/>
    </source>
</evidence>
<comment type="similarity">
    <text evidence="6">Belongs to the cyclic nucleotide phosphodiesterase family.</text>
</comment>
<evidence type="ECO:0000256" key="3">
    <source>
        <dbReference type="PIRSR" id="PIRSR623088-1"/>
    </source>
</evidence>
<sequence>MAVIVHFGNDAFPVKQPKGLTFNKQDSADGINISIPGTGVMAEEARQEDISEAEWILLDTLDCRPNRPLHTGPFLTVQRRRRRRKYVRTFLFKDPTLIDDLSVHQTNLVLDRISEWEFNAFILDTCTGGRPLPNLCVHLFQLYGLLEHFNLDPVTVWKVFSIIEDGYHWRNPYHNAVHAADVTQAMHCFLQESMIFEKLTPIEILSALLAAVTHDLDHPGVNQPFLVATSNHLAALYKVIDITSTFPSHKQLTKRSRLEPGAEQVPGSNVMPSSVLLVNSSVLENHHWRSAMGCLNESGMSQVLGADLVKDVEWRIRELVLATDITRQKEFLDKLKEYLDTNTLDMNSPDVRHFILQIALKCADICNPARPWEISRKWSMKVCEEFFRQGDYERQLNLPVTSLCDRYSTSVPRIQTGFFDYVVEPLFKEWHRMLNTKLSTRMSGNLNGNRLKWQQLLNDEETNDTNTETSDNEETEIPQHSIEDSDSLNVNVAKIAVRKEARERISSHGGRSVHFDIDTRVTAASDSDQSDENEEQGDKGGAGLAKPQEVEYLGIPRPDRRRHSIATGLMGIQVPSSQLLNTMSGSNLTVGDVVSTSRMMGITVIRRESLPTGSLLPGRALPSKTILHLQRLSGASGKSEPESGHSPTSATSPRADSASPPDLPISPGRLTHGEKSSCSSTSTVDELLDFTYSLPEPGRSSNSPRRSTLEATDLDELCPSTSILSMSPSVAHVTLQHSIEIDEQRRHLIRQQTCPVVSVHADGGNFNRPRFLSAAAAISPTAVASSSIISQHRHKNKSPEIGEEGAAGGGGGRLSGGSSNEGLMQCCEVISEETDKQSGSSEEASPLEIFVKQFPHISDDNDGEPPRRESGSCIFESESEFANSQQSNKDESSESGNVHGDSSMFCIGSRDRDSSLYDEDDEDCQDCDDENDGDDIEHEQVVVVDDDDDDDDSFEEQVEKDFDRIHISGNNPEEESSNTEHFDYGERIDEMSDCLKTSSPATQAGGSSTFTHDNCTQTDPLSEKENFNPTSSSFFSGDETSFLNSSPTGGISDSAGSNSVATSTSNNNRLATLLMWRNNRVWKSLTEEEGPEGHSSCDIELEEHIPGYCRKWDLHRFGQQTTQGVVGVSRLQIRRGSAPTSGPSPGNRGAQDRLSDPTQYHSHCGFDNNNLSSVPPFSDTFRRGSAALDPQLRQSILRPITQAKPKSTNPRAAVRRGSLPTEVSSDSQVALKWMQLFQYSEDDSAISMKRRSSGGPELFAAAQSKPPVSWKTPLLIERFESCGMAAETQGAFWPGRRRGSLPVEVRIASSVSCSSESESSGSFINTYELCV</sequence>
<dbReference type="CDD" id="cd00077">
    <property type="entry name" value="HDc"/>
    <property type="match status" value="1"/>
</dbReference>
<feature type="region of interest" description="Disordered" evidence="7">
    <location>
        <begin position="876"/>
        <end position="937"/>
    </location>
</feature>
<feature type="binding site" evidence="4">
    <location>
        <begin position="174"/>
        <end position="178"/>
    </location>
    <ligand>
        <name>AMP</name>
        <dbReference type="ChEBI" id="CHEBI:456215"/>
    </ligand>
</feature>
<feature type="region of interest" description="Disordered" evidence="7">
    <location>
        <begin position="960"/>
        <end position="980"/>
    </location>
</feature>
<feature type="binding site" evidence="5">
    <location>
        <position position="178"/>
    </location>
    <ligand>
        <name>Zn(2+)</name>
        <dbReference type="ChEBI" id="CHEBI:29105"/>
        <label>1</label>
    </ligand>
</feature>
<keyword evidence="10" id="KW-1185">Reference proteome</keyword>
<evidence type="ECO:0000256" key="2">
    <source>
        <dbReference type="ARBA" id="ARBA00022801"/>
    </source>
</evidence>
<dbReference type="Pfam" id="PF00233">
    <property type="entry name" value="PDEase_I"/>
    <property type="match status" value="2"/>
</dbReference>
<feature type="compositionally biased region" description="Polar residues" evidence="7">
    <location>
        <begin position="996"/>
        <end position="1020"/>
    </location>
</feature>
<feature type="binding site" evidence="5">
    <location>
        <position position="214"/>
    </location>
    <ligand>
        <name>Zn(2+)</name>
        <dbReference type="ChEBI" id="CHEBI:29105"/>
        <label>1</label>
    </ligand>
</feature>
<dbReference type="SMART" id="SM00471">
    <property type="entry name" value="HDc"/>
    <property type="match status" value="1"/>
</dbReference>
<name>A0A226F4G9_FOLCA</name>
<feature type="region of interest" description="Disordered" evidence="7">
    <location>
        <begin position="786"/>
        <end position="818"/>
    </location>
</feature>
<feature type="compositionally biased region" description="Polar residues" evidence="7">
    <location>
        <begin position="645"/>
        <end position="654"/>
    </location>
</feature>
<feature type="binding site" evidence="5">
    <location>
        <position position="215"/>
    </location>
    <ligand>
        <name>Zn(2+)</name>
        <dbReference type="ChEBI" id="CHEBI:29105"/>
        <label>1</label>
    </ligand>
</feature>
<dbReference type="Gene3D" id="1.10.1300.10">
    <property type="entry name" value="3'5'-cyclic nucleotide phosphodiesterase, catalytic domain"/>
    <property type="match status" value="1"/>
</dbReference>
<feature type="binding site" evidence="4">
    <location>
        <position position="415"/>
    </location>
    <ligand>
        <name>AMP</name>
        <dbReference type="ChEBI" id="CHEBI:456215"/>
    </ligand>
</feature>
<feature type="compositionally biased region" description="Acidic residues" evidence="7">
    <location>
        <begin position="916"/>
        <end position="937"/>
    </location>
</feature>
<accession>A0A226F4G9</accession>
<dbReference type="EMBL" id="LNIX01000001">
    <property type="protein sequence ID" value="OXA64348.1"/>
    <property type="molecule type" value="Genomic_DNA"/>
</dbReference>
<evidence type="ECO:0000313" key="9">
    <source>
        <dbReference type="EMBL" id="OXA64348.1"/>
    </source>
</evidence>
<dbReference type="STRING" id="158441.A0A226F4G9"/>
<feature type="region of interest" description="Disordered" evidence="7">
    <location>
        <begin position="1134"/>
        <end position="1168"/>
    </location>
</feature>
<feature type="region of interest" description="Disordered" evidence="7">
    <location>
        <begin position="523"/>
        <end position="549"/>
    </location>
</feature>
<evidence type="ECO:0000256" key="5">
    <source>
        <dbReference type="PIRSR" id="PIRSR623088-3"/>
    </source>
</evidence>
<feature type="binding site" evidence="4">
    <location>
        <position position="364"/>
    </location>
    <ligand>
        <name>AMP</name>
        <dbReference type="ChEBI" id="CHEBI:456215"/>
    </ligand>
</feature>
<protein>
    <recommendedName>
        <fullName evidence="6">Phosphodiesterase</fullName>
        <ecNumber evidence="6">3.1.4.-</ecNumber>
    </recommendedName>
</protein>
<dbReference type="SUPFAM" id="SSF109604">
    <property type="entry name" value="HD-domain/PDEase-like"/>
    <property type="match status" value="2"/>
</dbReference>
<keyword evidence="2 6" id="KW-0378">Hydrolase</keyword>
<comment type="caution">
    <text evidence="9">The sequence shown here is derived from an EMBL/GenBank/DDBJ whole genome shotgun (WGS) entry which is preliminary data.</text>
</comment>
<proteinExistence type="inferred from homology"/>
<comment type="cofactor">
    <cofactor evidence="6">
        <name>a divalent metal cation</name>
        <dbReference type="ChEBI" id="CHEBI:60240"/>
    </cofactor>
    <text evidence="6">Binds 2 divalent metal cations per subunit. Site 1 may preferentially bind zinc ions, while site 2 has a preference for magnesium and/or manganese ions.</text>
</comment>
<feature type="compositionally biased region" description="Gly residues" evidence="7">
    <location>
        <begin position="805"/>
        <end position="815"/>
    </location>
</feature>
<feature type="region of interest" description="Disordered" evidence="7">
    <location>
        <begin position="461"/>
        <end position="485"/>
    </location>
</feature>
<dbReference type="InterPro" id="IPR036971">
    <property type="entry name" value="PDEase_catalytic_dom_sf"/>
</dbReference>
<gene>
    <name evidence="9" type="ORF">Fcan01_01865</name>
</gene>
<feature type="domain" description="PDEase" evidence="8">
    <location>
        <begin position="96"/>
        <end position="460"/>
    </location>
</feature>
<feature type="binding site" evidence="4">
    <location>
        <position position="215"/>
    </location>
    <ligand>
        <name>AMP</name>
        <dbReference type="ChEBI" id="CHEBI:456215"/>
    </ligand>
</feature>
<evidence type="ECO:0000256" key="4">
    <source>
        <dbReference type="PIRSR" id="PIRSR623088-2"/>
    </source>
</evidence>
<dbReference type="GO" id="GO:0046872">
    <property type="term" value="F:metal ion binding"/>
    <property type="evidence" value="ECO:0007669"/>
    <property type="project" value="UniProtKB-KW"/>
</dbReference>
<feature type="compositionally biased region" description="Low complexity" evidence="7">
    <location>
        <begin position="1054"/>
        <end position="1064"/>
    </location>
</feature>
<dbReference type="InterPro" id="IPR002073">
    <property type="entry name" value="PDEase_catalytic_dom"/>
</dbReference>
<dbReference type="PROSITE" id="PS00126">
    <property type="entry name" value="PDEASE_I_1"/>
    <property type="match status" value="1"/>
</dbReference>
<dbReference type="GO" id="GO:0004114">
    <property type="term" value="F:3',5'-cyclic-nucleotide phosphodiesterase activity"/>
    <property type="evidence" value="ECO:0007669"/>
    <property type="project" value="InterPro"/>
</dbReference>
<feature type="active site" description="Proton donor" evidence="3">
    <location>
        <position position="174"/>
    </location>
</feature>
<evidence type="ECO:0000256" key="6">
    <source>
        <dbReference type="RuleBase" id="RU363067"/>
    </source>
</evidence>
<feature type="binding site" evidence="5">
    <location>
        <position position="215"/>
    </location>
    <ligand>
        <name>Zn(2+)</name>
        <dbReference type="ChEBI" id="CHEBI:29105"/>
        <label>2</label>
    </ligand>
</feature>